<dbReference type="EMBL" id="VDMD01000005">
    <property type="protein sequence ID" value="TRM65437.1"/>
    <property type="molecule type" value="Genomic_DNA"/>
</dbReference>
<dbReference type="STRING" id="97359.A0A550CL09"/>
<name>A0A550CL09_9AGAR</name>
<dbReference type="OrthoDB" id="2886486at2759"/>
<evidence type="ECO:0000313" key="2">
    <source>
        <dbReference type="Proteomes" id="UP000320762"/>
    </source>
</evidence>
<evidence type="ECO:0008006" key="3">
    <source>
        <dbReference type="Google" id="ProtNLM"/>
    </source>
</evidence>
<dbReference type="AlphaFoldDB" id="A0A550CL09"/>
<comment type="caution">
    <text evidence="1">The sequence shown here is derived from an EMBL/GenBank/DDBJ whole genome shotgun (WGS) entry which is preliminary data.</text>
</comment>
<sequence>MGSWDFVCGLCAAPFSSRSVEPNDDSKIDFSLLPKASVQWLNRVLAIAENEDAIGIERCYISGLGRDVDYGHIEVAAGDHPSAPAASSHEQMDLATYHDYSTDSVGAIPLHPECFDILKKVLGRAGYEVNVDTLYASLIDKHEKSSSCLNFNYYDFDGLTDQYFWLSPGQEAFMCNPINIAHLNDYLRNLPTSDSTDTPPVSSSELITDHHDPFSCLPPELITAIMLYIPRDAFIPFVLASPAVRCIQLTNSFFIARIATDMPWAWEILDSRRPRTDVDWRAVYMHLHKEAGPGRTNAIPGLANRRRIWDVCGQVAAIYARRTAEERQSTSQFELPDAVKARATCVYVPHVLSPVPKGAASVTVWLPVTSASIASTKIVKLFWNAEGVLSSIVFEFDDVNVAFGNIGTRADDCIIGPGDWIDGFELSIMSDIDGLTVKGVTVRRLLAEPLSFGDMSGHRRLAVVQEGCTLVGLRGEIANGVVSRLGLLGLPELLGPPRGPAPDLSVCKLLWHERVPDPGMSCSPSEFGYWSSDATPDTILMHALYFGRTEDELAGLTGIAVTQNLLGIAVYHNGRVSHYAGRFPDGPMKYFPIDGKAGERVVAFANDVGPLVSGFKIMTNRSGQAVFADSAEGQYIVTPTPADDFILAGMYCSYAYKSAGDDRLSSISALRVLGSGETADFTRFERDDASWEPVLPPSSWSCSEPTYGSIKPGRLSTYLDFSKPVTEIAGLLAAPDWLDIAELGGFTIRYADGSEVVVGVTSSIWSRLDADKPLQELPRRKHMATSFGRHPPELPAHVHDDDAVRAQNGRGGVWRLGSDGEKVTKLVVWDNQGRLDGLQFQSVTGQSSIRWGKCGSTATGEIVASERVKGVRFCLGCHRDSYYTLEPMPLGVQALVAI</sequence>
<reference evidence="1 2" key="1">
    <citation type="journal article" date="2019" name="New Phytol.">
        <title>Comparative genomics reveals unique wood-decay strategies and fruiting body development in the Schizophyllaceae.</title>
        <authorList>
            <person name="Almasi E."/>
            <person name="Sahu N."/>
            <person name="Krizsan K."/>
            <person name="Balint B."/>
            <person name="Kovacs G.M."/>
            <person name="Kiss B."/>
            <person name="Cseklye J."/>
            <person name="Drula E."/>
            <person name="Henrissat B."/>
            <person name="Nagy I."/>
            <person name="Chovatia M."/>
            <person name="Adam C."/>
            <person name="LaButti K."/>
            <person name="Lipzen A."/>
            <person name="Riley R."/>
            <person name="Grigoriev I.V."/>
            <person name="Nagy L.G."/>
        </authorList>
    </citation>
    <scope>NUCLEOTIDE SEQUENCE [LARGE SCALE GENOMIC DNA]</scope>
    <source>
        <strain evidence="1 2">NL-1724</strain>
    </source>
</reference>
<proteinExistence type="predicted"/>
<accession>A0A550CL09</accession>
<organism evidence="1 2">
    <name type="scientific">Schizophyllum amplum</name>
    <dbReference type="NCBI Taxonomy" id="97359"/>
    <lineage>
        <taxon>Eukaryota</taxon>
        <taxon>Fungi</taxon>
        <taxon>Dikarya</taxon>
        <taxon>Basidiomycota</taxon>
        <taxon>Agaricomycotina</taxon>
        <taxon>Agaricomycetes</taxon>
        <taxon>Agaricomycetidae</taxon>
        <taxon>Agaricales</taxon>
        <taxon>Schizophyllaceae</taxon>
        <taxon>Schizophyllum</taxon>
    </lineage>
</organism>
<keyword evidence="2" id="KW-1185">Reference proteome</keyword>
<dbReference type="Proteomes" id="UP000320762">
    <property type="component" value="Unassembled WGS sequence"/>
</dbReference>
<evidence type="ECO:0000313" key="1">
    <source>
        <dbReference type="EMBL" id="TRM65437.1"/>
    </source>
</evidence>
<gene>
    <name evidence="1" type="ORF">BD626DRAFT_567349</name>
</gene>
<protein>
    <recommendedName>
        <fullName evidence="3">F-box domain-containing protein</fullName>
    </recommendedName>
</protein>